<gene>
    <name evidence="2" type="ORF">NYPRO_LOCUS23379</name>
</gene>
<sequence length="234" mass="24323">MSARAGGAAPRPEGEPRAGPAGRVLPGRVGGGRGAGRAAPRKPGAGESGRPRAYPPGLGDRRRALPPLLCAARGDPLPGPAAGVLPRRRLQLPPRSRQHRPARERREQKSCRERQLVGFGGGGGGVGRRGRLAGGSRGRSSRGQLVGGAAGRRGGGAPLQVPAGLGSSEGRLDFSPLLRCSRQGLFMDTSAAFLVQRSPYLLSECLISFHHDTVGMQKILPITENSIITSNIPP</sequence>
<organism evidence="2 3">
    <name type="scientific">Nyctereutes procyonoides</name>
    <name type="common">Raccoon dog</name>
    <name type="synonym">Canis procyonoides</name>
    <dbReference type="NCBI Taxonomy" id="34880"/>
    <lineage>
        <taxon>Eukaryota</taxon>
        <taxon>Metazoa</taxon>
        <taxon>Chordata</taxon>
        <taxon>Craniata</taxon>
        <taxon>Vertebrata</taxon>
        <taxon>Euteleostomi</taxon>
        <taxon>Mammalia</taxon>
        <taxon>Eutheria</taxon>
        <taxon>Laurasiatheria</taxon>
        <taxon>Carnivora</taxon>
        <taxon>Caniformia</taxon>
        <taxon>Canidae</taxon>
        <taxon>Nyctereutes</taxon>
    </lineage>
</organism>
<accession>A0A811ZPH6</accession>
<feature type="region of interest" description="Disordered" evidence="1">
    <location>
        <begin position="1"/>
        <end position="162"/>
    </location>
</feature>
<protein>
    <submittedName>
        <fullName evidence="2">(raccoon dog) hypothetical protein</fullName>
    </submittedName>
</protein>
<dbReference type="EMBL" id="CAJHUB010000771">
    <property type="protein sequence ID" value="CAD7690585.1"/>
    <property type="molecule type" value="Genomic_DNA"/>
</dbReference>
<dbReference type="Proteomes" id="UP000645828">
    <property type="component" value="Unassembled WGS sequence"/>
</dbReference>
<feature type="compositionally biased region" description="Basic residues" evidence="1">
    <location>
        <begin position="86"/>
        <end position="103"/>
    </location>
</feature>
<feature type="compositionally biased region" description="Gly residues" evidence="1">
    <location>
        <begin position="145"/>
        <end position="157"/>
    </location>
</feature>
<feature type="compositionally biased region" description="Basic and acidic residues" evidence="1">
    <location>
        <begin position="104"/>
        <end position="115"/>
    </location>
</feature>
<evidence type="ECO:0000313" key="3">
    <source>
        <dbReference type="Proteomes" id="UP000645828"/>
    </source>
</evidence>
<feature type="compositionally biased region" description="Low complexity" evidence="1">
    <location>
        <begin position="1"/>
        <end position="27"/>
    </location>
</feature>
<feature type="compositionally biased region" description="Gly residues" evidence="1">
    <location>
        <begin position="118"/>
        <end position="137"/>
    </location>
</feature>
<comment type="caution">
    <text evidence="2">The sequence shown here is derived from an EMBL/GenBank/DDBJ whole genome shotgun (WGS) entry which is preliminary data.</text>
</comment>
<evidence type="ECO:0000313" key="2">
    <source>
        <dbReference type="EMBL" id="CAD7690585.1"/>
    </source>
</evidence>
<keyword evidence="3" id="KW-1185">Reference proteome</keyword>
<dbReference type="AlphaFoldDB" id="A0A811ZPH6"/>
<proteinExistence type="predicted"/>
<name>A0A811ZPH6_NYCPR</name>
<evidence type="ECO:0000256" key="1">
    <source>
        <dbReference type="SAM" id="MobiDB-lite"/>
    </source>
</evidence>
<reference evidence="2" key="1">
    <citation type="submission" date="2020-12" db="EMBL/GenBank/DDBJ databases">
        <authorList>
            <consortium name="Molecular Ecology Group"/>
        </authorList>
    </citation>
    <scope>NUCLEOTIDE SEQUENCE</scope>
    <source>
        <strain evidence="2">TBG_1078</strain>
    </source>
</reference>
<feature type="compositionally biased region" description="Low complexity" evidence="1">
    <location>
        <begin position="36"/>
        <end position="45"/>
    </location>
</feature>